<comment type="caution">
    <text evidence="2">The sequence shown here is derived from an EMBL/GenBank/DDBJ whole genome shotgun (WGS) entry which is preliminary data.</text>
</comment>
<gene>
    <name evidence="2" type="ORF">ONE63_002459</name>
</gene>
<dbReference type="EMBL" id="JAPTSV010000012">
    <property type="protein sequence ID" value="KAJ1522148.1"/>
    <property type="molecule type" value="Genomic_DNA"/>
</dbReference>
<reference evidence="2" key="1">
    <citation type="submission" date="2022-12" db="EMBL/GenBank/DDBJ databases">
        <title>Chromosome-level genome assembly of the bean flower thrips Megalurothrips usitatus.</title>
        <authorList>
            <person name="Ma L."/>
            <person name="Liu Q."/>
            <person name="Li H."/>
            <person name="Cai W."/>
        </authorList>
    </citation>
    <scope>NUCLEOTIDE SEQUENCE</scope>
    <source>
        <strain evidence="2">Cailab_2022a</strain>
    </source>
</reference>
<evidence type="ECO:0000313" key="3">
    <source>
        <dbReference type="Proteomes" id="UP001075354"/>
    </source>
</evidence>
<evidence type="ECO:0000313" key="2">
    <source>
        <dbReference type="EMBL" id="KAJ1522148.1"/>
    </source>
</evidence>
<evidence type="ECO:0000256" key="1">
    <source>
        <dbReference type="SAM" id="SignalP"/>
    </source>
</evidence>
<feature type="signal peptide" evidence="1">
    <location>
        <begin position="1"/>
        <end position="29"/>
    </location>
</feature>
<sequence length="125" mass="12541">MAPARTARTARTLAAVLCVLVAMPAVAFGSSASSSSSAEDGMDLEEAAVERCVRIATPALISGGSYDHLGKIDPCVNDGLNGLEDGKAPAAMARQIVACIGGKPFPDALKATVDALNACITAALP</sequence>
<accession>A0AAV7X887</accession>
<keyword evidence="3" id="KW-1185">Reference proteome</keyword>
<keyword evidence="1" id="KW-0732">Signal</keyword>
<protein>
    <recommendedName>
        <fullName evidence="4">Secreted protein</fullName>
    </recommendedName>
</protein>
<organism evidence="2 3">
    <name type="scientific">Megalurothrips usitatus</name>
    <name type="common">bean blossom thrips</name>
    <dbReference type="NCBI Taxonomy" id="439358"/>
    <lineage>
        <taxon>Eukaryota</taxon>
        <taxon>Metazoa</taxon>
        <taxon>Ecdysozoa</taxon>
        <taxon>Arthropoda</taxon>
        <taxon>Hexapoda</taxon>
        <taxon>Insecta</taxon>
        <taxon>Pterygota</taxon>
        <taxon>Neoptera</taxon>
        <taxon>Paraneoptera</taxon>
        <taxon>Thysanoptera</taxon>
        <taxon>Terebrantia</taxon>
        <taxon>Thripoidea</taxon>
        <taxon>Thripidae</taxon>
        <taxon>Megalurothrips</taxon>
    </lineage>
</organism>
<proteinExistence type="predicted"/>
<dbReference type="AlphaFoldDB" id="A0AAV7X887"/>
<evidence type="ECO:0008006" key="4">
    <source>
        <dbReference type="Google" id="ProtNLM"/>
    </source>
</evidence>
<feature type="chain" id="PRO_5043339196" description="Secreted protein" evidence="1">
    <location>
        <begin position="30"/>
        <end position="125"/>
    </location>
</feature>
<dbReference type="Proteomes" id="UP001075354">
    <property type="component" value="Chromosome 12"/>
</dbReference>
<name>A0AAV7X887_9NEOP</name>